<evidence type="ECO:0000313" key="2">
    <source>
        <dbReference type="EMBL" id="ESS54904.1"/>
    </source>
</evidence>
<organism evidence="2 3">
    <name type="scientific">Trypanosoma cruzi Dm28c</name>
    <dbReference type="NCBI Taxonomy" id="1416333"/>
    <lineage>
        <taxon>Eukaryota</taxon>
        <taxon>Discoba</taxon>
        <taxon>Euglenozoa</taxon>
        <taxon>Kinetoplastea</taxon>
        <taxon>Metakinetoplastina</taxon>
        <taxon>Trypanosomatida</taxon>
        <taxon>Trypanosomatidae</taxon>
        <taxon>Trypanosoma</taxon>
        <taxon>Schizotrypanum</taxon>
    </lineage>
</organism>
<dbReference type="Proteomes" id="UP000017861">
    <property type="component" value="Unassembled WGS sequence"/>
</dbReference>
<proteinExistence type="predicted"/>
<dbReference type="AlphaFoldDB" id="V5AI24"/>
<protein>
    <submittedName>
        <fullName evidence="2">Uncharacterized protein</fullName>
    </submittedName>
</protein>
<reference evidence="2 3" key="1">
    <citation type="journal article" date="2014" name="Genome Announc.">
        <title>Trypanosoma cruzi Clone Dm28c Draft Genome Sequence.</title>
        <authorList>
            <person name="Grisard E.C."/>
            <person name="Teixeira S.M."/>
            <person name="de Almeida L.G."/>
            <person name="Stoco P.H."/>
            <person name="Gerber A.L."/>
            <person name="Talavera-Lopez C."/>
            <person name="Lima O.C."/>
            <person name="Andersson B."/>
            <person name="de Vasconcelos A.T."/>
        </authorList>
    </citation>
    <scope>NUCLEOTIDE SEQUENCE [LARGE SCALE GENOMIC DNA]</scope>
    <source>
        <strain evidence="2 3">Dm28c</strain>
    </source>
</reference>
<evidence type="ECO:0000256" key="1">
    <source>
        <dbReference type="SAM" id="MobiDB-lite"/>
    </source>
</evidence>
<feature type="compositionally biased region" description="Polar residues" evidence="1">
    <location>
        <begin position="69"/>
        <end position="86"/>
    </location>
</feature>
<gene>
    <name evidence="2" type="ORF">TCDM_13673</name>
</gene>
<accession>V5AI24</accession>
<dbReference type="EMBL" id="AYLP01001185">
    <property type="protein sequence ID" value="ESS54904.1"/>
    <property type="molecule type" value="Genomic_DNA"/>
</dbReference>
<feature type="compositionally biased region" description="Basic residues" evidence="1">
    <location>
        <begin position="149"/>
        <end position="168"/>
    </location>
</feature>
<name>V5AI24_TRYCR</name>
<feature type="compositionally biased region" description="Basic and acidic residues" evidence="1">
    <location>
        <begin position="7"/>
        <end position="16"/>
    </location>
</feature>
<dbReference type="VEuPathDB" id="TriTrypDB:TCDM_13673"/>
<sequence length="168" mass="18512">MTDGEAEGEREMDAVRRHLRSTWPVSMRSLRAGTQEGRVRGKKARSSTNTQKKQTTGGKSTATALALAGNSTPALTHTQTPSQCRQSAREKNRPSTQQTQIPPAPPVQSHGNGIRPQPRCRHTTHAEQKITKRATRGSGSSPSHDAASHSKRSHGTHCFHNRRKWTMH</sequence>
<comment type="caution">
    <text evidence="2">The sequence shown here is derived from an EMBL/GenBank/DDBJ whole genome shotgun (WGS) entry which is preliminary data.</text>
</comment>
<feature type="region of interest" description="Disordered" evidence="1">
    <location>
        <begin position="1"/>
        <end position="168"/>
    </location>
</feature>
<feature type="compositionally biased region" description="Low complexity" evidence="1">
    <location>
        <begin position="46"/>
        <end position="64"/>
    </location>
</feature>
<evidence type="ECO:0000313" key="3">
    <source>
        <dbReference type="Proteomes" id="UP000017861"/>
    </source>
</evidence>